<dbReference type="Gene3D" id="1.10.357.10">
    <property type="entry name" value="Tetracycline Repressor, domain 2"/>
    <property type="match status" value="1"/>
</dbReference>
<proteinExistence type="predicted"/>
<accession>A0A5A5TEN8</accession>
<evidence type="ECO:0000256" key="3">
    <source>
        <dbReference type="ARBA" id="ARBA00023163"/>
    </source>
</evidence>
<comment type="caution">
    <text evidence="6">The sequence shown here is derived from an EMBL/GenBank/DDBJ whole genome shotgun (WGS) entry which is preliminary data.</text>
</comment>
<name>A0A5A5TEN8_9CHLR</name>
<feature type="DNA-binding region" description="H-T-H motif" evidence="4">
    <location>
        <begin position="35"/>
        <end position="54"/>
    </location>
</feature>
<sequence>MSTRRRRAREQTEMKQNILLAARRIALEEGWQAVTTRKVAERIEYSQPTIYEYFANKEAILAALSEQGSEQILSALREARKQRRLPVEQLQVMSQAYWSFAFTCPELYQVMHGLAGVHFTRRALPEAARQTMLLVRETLLACPQLKPEIVRQPDDAIDAFWGLLHGLIILTMEGHITSGELRARLIMTRTLDELFQSWLQ</sequence>
<dbReference type="PRINTS" id="PR00455">
    <property type="entry name" value="HTHTETR"/>
</dbReference>
<keyword evidence="3" id="KW-0804">Transcription</keyword>
<keyword evidence="2 4" id="KW-0238">DNA-binding</keyword>
<dbReference type="InterPro" id="IPR009057">
    <property type="entry name" value="Homeodomain-like_sf"/>
</dbReference>
<dbReference type="AlphaFoldDB" id="A0A5A5TEN8"/>
<dbReference type="EMBL" id="BIXY01000045">
    <property type="protein sequence ID" value="GCF09543.1"/>
    <property type="molecule type" value="Genomic_DNA"/>
</dbReference>
<dbReference type="GO" id="GO:0000976">
    <property type="term" value="F:transcription cis-regulatory region binding"/>
    <property type="evidence" value="ECO:0007669"/>
    <property type="project" value="TreeGrafter"/>
</dbReference>
<dbReference type="InterPro" id="IPR050109">
    <property type="entry name" value="HTH-type_TetR-like_transc_reg"/>
</dbReference>
<evidence type="ECO:0000256" key="4">
    <source>
        <dbReference type="PROSITE-ProRule" id="PRU00335"/>
    </source>
</evidence>
<dbReference type="InterPro" id="IPR025996">
    <property type="entry name" value="MT1864/Rv1816-like_C"/>
</dbReference>
<evidence type="ECO:0000256" key="2">
    <source>
        <dbReference type="ARBA" id="ARBA00023125"/>
    </source>
</evidence>
<reference evidence="6 7" key="1">
    <citation type="submission" date="2019-01" db="EMBL/GenBank/DDBJ databases">
        <title>Draft genome sequence of Dictyobacter sp. Uno17.</title>
        <authorList>
            <person name="Wang C.M."/>
            <person name="Zheng Y."/>
            <person name="Sakai Y."/>
            <person name="Abe K."/>
            <person name="Yokota A."/>
            <person name="Yabe S."/>
        </authorList>
    </citation>
    <scope>NUCLEOTIDE SEQUENCE [LARGE SCALE GENOMIC DNA]</scope>
    <source>
        <strain evidence="6 7">Uno17</strain>
    </source>
</reference>
<keyword evidence="7" id="KW-1185">Reference proteome</keyword>
<dbReference type="OrthoDB" id="9815924at2"/>
<dbReference type="Pfam" id="PF00440">
    <property type="entry name" value="TetR_N"/>
    <property type="match status" value="1"/>
</dbReference>
<evidence type="ECO:0000313" key="7">
    <source>
        <dbReference type="Proteomes" id="UP000322530"/>
    </source>
</evidence>
<dbReference type="InterPro" id="IPR001647">
    <property type="entry name" value="HTH_TetR"/>
</dbReference>
<protein>
    <submittedName>
        <fullName evidence="6">TetR family transcriptional regulator</fullName>
    </submittedName>
</protein>
<dbReference type="PANTHER" id="PTHR30055">
    <property type="entry name" value="HTH-TYPE TRANSCRIPTIONAL REGULATOR RUTR"/>
    <property type="match status" value="1"/>
</dbReference>
<keyword evidence="1" id="KW-0805">Transcription regulation</keyword>
<dbReference type="RefSeq" id="WP_149402476.1">
    <property type="nucleotide sequence ID" value="NZ_BIXY01000045.1"/>
</dbReference>
<dbReference type="PANTHER" id="PTHR30055:SF234">
    <property type="entry name" value="HTH-TYPE TRANSCRIPTIONAL REGULATOR BETI"/>
    <property type="match status" value="1"/>
</dbReference>
<evidence type="ECO:0000259" key="5">
    <source>
        <dbReference type="PROSITE" id="PS50977"/>
    </source>
</evidence>
<feature type="domain" description="HTH tetR-type" evidence="5">
    <location>
        <begin position="12"/>
        <end position="72"/>
    </location>
</feature>
<dbReference type="SUPFAM" id="SSF48498">
    <property type="entry name" value="Tetracyclin repressor-like, C-terminal domain"/>
    <property type="match status" value="1"/>
</dbReference>
<dbReference type="PROSITE" id="PS50977">
    <property type="entry name" value="HTH_TETR_2"/>
    <property type="match status" value="1"/>
</dbReference>
<organism evidence="6 7">
    <name type="scientific">Dictyobacter arantiisoli</name>
    <dbReference type="NCBI Taxonomy" id="2014874"/>
    <lineage>
        <taxon>Bacteria</taxon>
        <taxon>Bacillati</taxon>
        <taxon>Chloroflexota</taxon>
        <taxon>Ktedonobacteria</taxon>
        <taxon>Ktedonobacterales</taxon>
        <taxon>Dictyobacteraceae</taxon>
        <taxon>Dictyobacter</taxon>
    </lineage>
</organism>
<evidence type="ECO:0000313" key="6">
    <source>
        <dbReference type="EMBL" id="GCF09543.1"/>
    </source>
</evidence>
<evidence type="ECO:0000256" key="1">
    <source>
        <dbReference type="ARBA" id="ARBA00023015"/>
    </source>
</evidence>
<dbReference type="SUPFAM" id="SSF46689">
    <property type="entry name" value="Homeodomain-like"/>
    <property type="match status" value="1"/>
</dbReference>
<gene>
    <name evidence="6" type="ORF">KDI_31070</name>
</gene>
<dbReference type="Proteomes" id="UP000322530">
    <property type="component" value="Unassembled WGS sequence"/>
</dbReference>
<dbReference type="Pfam" id="PF13305">
    <property type="entry name" value="TetR_C_33"/>
    <property type="match status" value="1"/>
</dbReference>
<dbReference type="GO" id="GO:0003700">
    <property type="term" value="F:DNA-binding transcription factor activity"/>
    <property type="evidence" value="ECO:0007669"/>
    <property type="project" value="TreeGrafter"/>
</dbReference>
<dbReference type="InterPro" id="IPR036271">
    <property type="entry name" value="Tet_transcr_reg_TetR-rel_C_sf"/>
</dbReference>